<evidence type="ECO:0000256" key="13">
    <source>
        <dbReference type="ARBA" id="ARBA00022989"/>
    </source>
</evidence>
<evidence type="ECO:0000256" key="6">
    <source>
        <dbReference type="ARBA" id="ARBA00022692"/>
    </source>
</evidence>
<dbReference type="NCBIfam" id="TIGR01523">
    <property type="entry name" value="ATPase-IID_K-Na"/>
    <property type="match status" value="1"/>
</dbReference>
<evidence type="ECO:0000256" key="18">
    <source>
        <dbReference type="ARBA" id="ARBA00035017"/>
    </source>
</evidence>
<feature type="transmembrane region" description="Helical" evidence="23">
    <location>
        <begin position="951"/>
        <end position="972"/>
    </location>
</feature>
<dbReference type="InterPro" id="IPR001757">
    <property type="entry name" value="P_typ_ATPase"/>
</dbReference>
<dbReference type="Gene3D" id="2.70.150.10">
    <property type="entry name" value="Calcium-transporting ATPase, cytoplasmic transduction domain A"/>
    <property type="match status" value="1"/>
</dbReference>
<reference evidence="25" key="1">
    <citation type="journal article" date="2020" name="Stud. Mycol.">
        <title>101 Dothideomycetes genomes: a test case for predicting lifestyles and emergence of pathogens.</title>
        <authorList>
            <person name="Haridas S."/>
            <person name="Albert R."/>
            <person name="Binder M."/>
            <person name="Bloem J."/>
            <person name="Labutti K."/>
            <person name="Salamov A."/>
            <person name="Andreopoulos B."/>
            <person name="Baker S."/>
            <person name="Barry K."/>
            <person name="Bills G."/>
            <person name="Bluhm B."/>
            <person name="Cannon C."/>
            <person name="Castanera R."/>
            <person name="Culley D."/>
            <person name="Daum C."/>
            <person name="Ezra D."/>
            <person name="Gonzalez J."/>
            <person name="Henrissat B."/>
            <person name="Kuo A."/>
            <person name="Liang C."/>
            <person name="Lipzen A."/>
            <person name="Lutzoni F."/>
            <person name="Magnuson J."/>
            <person name="Mondo S."/>
            <person name="Nolan M."/>
            <person name="Ohm R."/>
            <person name="Pangilinan J."/>
            <person name="Park H.-J."/>
            <person name="Ramirez L."/>
            <person name="Alfaro M."/>
            <person name="Sun H."/>
            <person name="Tritt A."/>
            <person name="Yoshinaga Y."/>
            <person name="Zwiers L.-H."/>
            <person name="Turgeon B."/>
            <person name="Goodwin S."/>
            <person name="Spatafora J."/>
            <person name="Crous P."/>
            <person name="Grigoriev I."/>
        </authorList>
    </citation>
    <scope>NUCLEOTIDE SEQUENCE</scope>
    <source>
        <strain evidence="25">CBS 175.79</strain>
    </source>
</reference>
<evidence type="ECO:0000256" key="12">
    <source>
        <dbReference type="ARBA" id="ARBA00022967"/>
    </source>
</evidence>
<dbReference type="InterPro" id="IPR006068">
    <property type="entry name" value="ATPase_P-typ_cation-transptr_C"/>
</dbReference>
<evidence type="ECO:0000256" key="7">
    <source>
        <dbReference type="ARBA" id="ARBA00022723"/>
    </source>
</evidence>
<dbReference type="Pfam" id="PF08282">
    <property type="entry name" value="Hydrolase_3"/>
    <property type="match status" value="1"/>
</dbReference>
<feature type="transmembrane region" description="Helical" evidence="23">
    <location>
        <begin position="136"/>
        <end position="155"/>
    </location>
</feature>
<dbReference type="PRINTS" id="PR00119">
    <property type="entry name" value="CATATPASE"/>
</dbReference>
<evidence type="ECO:0000256" key="8">
    <source>
        <dbReference type="ARBA" id="ARBA00022741"/>
    </source>
</evidence>
<keyword evidence="14" id="KW-0915">Sodium</keyword>
<keyword evidence="15" id="KW-0406">Ion transport</keyword>
<evidence type="ECO:0000256" key="20">
    <source>
        <dbReference type="ARBA" id="ARBA00048599"/>
    </source>
</evidence>
<feature type="region of interest" description="Disordered" evidence="22">
    <location>
        <begin position="482"/>
        <end position="538"/>
    </location>
</feature>
<evidence type="ECO:0000256" key="16">
    <source>
        <dbReference type="ARBA" id="ARBA00023136"/>
    </source>
</evidence>
<dbReference type="FunFam" id="1.20.1110.10:FF:000020">
    <property type="entry name" value="Sodium ion P-type ATPase"/>
    <property type="match status" value="1"/>
</dbReference>
<dbReference type="SFLD" id="SFLDF00027">
    <property type="entry name" value="p-type_atpase"/>
    <property type="match status" value="1"/>
</dbReference>
<evidence type="ECO:0000256" key="4">
    <source>
        <dbReference type="ARBA" id="ARBA00022475"/>
    </source>
</evidence>
<dbReference type="GO" id="GO:0005886">
    <property type="term" value="C:plasma membrane"/>
    <property type="evidence" value="ECO:0007669"/>
    <property type="project" value="UniProtKB-SubCell"/>
</dbReference>
<keyword evidence="7" id="KW-0479">Metal-binding</keyword>
<keyword evidence="8" id="KW-0547">Nucleotide-binding</keyword>
<feature type="compositionally biased region" description="Polar residues" evidence="22">
    <location>
        <begin position="511"/>
        <end position="530"/>
    </location>
</feature>
<feature type="compositionally biased region" description="Polar residues" evidence="22">
    <location>
        <begin position="49"/>
        <end position="58"/>
    </location>
</feature>
<keyword evidence="11" id="KW-0630">Potassium</keyword>
<dbReference type="Gene3D" id="3.40.1110.10">
    <property type="entry name" value="Calcium-transporting ATPase, cytoplasmic domain N"/>
    <property type="match status" value="1"/>
</dbReference>
<evidence type="ECO:0000259" key="24">
    <source>
        <dbReference type="SMART" id="SM00831"/>
    </source>
</evidence>
<keyword evidence="4" id="KW-1003">Cell membrane</keyword>
<dbReference type="SFLD" id="SFLDG00002">
    <property type="entry name" value="C1.7:_P-type_atpase_like"/>
    <property type="match status" value="1"/>
</dbReference>
<dbReference type="SUPFAM" id="SSF81660">
    <property type="entry name" value="Metal cation-transporting ATPase, ATP-binding domain N"/>
    <property type="match status" value="1"/>
</dbReference>
<name>A0A6A5Y6B0_9PLEO</name>
<keyword evidence="12" id="KW-1278">Translocase</keyword>
<dbReference type="InterPro" id="IPR036412">
    <property type="entry name" value="HAD-like_sf"/>
</dbReference>
<feature type="compositionally biased region" description="Basic and acidic residues" evidence="22">
    <location>
        <begin position="491"/>
        <end position="504"/>
    </location>
</feature>
<dbReference type="GO" id="GO:0008554">
    <property type="term" value="F:P-type sodium transporter activity"/>
    <property type="evidence" value="ECO:0007669"/>
    <property type="project" value="UniProtKB-EC"/>
</dbReference>
<dbReference type="InterPro" id="IPR044492">
    <property type="entry name" value="P_typ_ATPase_HD_dom"/>
</dbReference>
<evidence type="ECO:0000313" key="26">
    <source>
        <dbReference type="Proteomes" id="UP000799778"/>
    </source>
</evidence>
<protein>
    <recommendedName>
        <fullName evidence="19">P-type Na(+) transporter</fullName>
        <ecNumber evidence="19">7.2.2.3</ecNumber>
    </recommendedName>
</protein>
<dbReference type="EC" id="7.2.2.3" evidence="19"/>
<dbReference type="FunFam" id="3.40.50.1000:FF:000001">
    <property type="entry name" value="Phospholipid-transporting ATPase IC"/>
    <property type="match status" value="1"/>
</dbReference>
<dbReference type="GO" id="GO:0016887">
    <property type="term" value="F:ATP hydrolysis activity"/>
    <property type="evidence" value="ECO:0007669"/>
    <property type="project" value="InterPro"/>
</dbReference>
<feature type="transmembrane region" description="Helical" evidence="23">
    <location>
        <begin position="323"/>
        <end position="344"/>
    </location>
</feature>
<dbReference type="InterPro" id="IPR018303">
    <property type="entry name" value="ATPase_P-typ_P_site"/>
</dbReference>
<comment type="catalytic activity">
    <reaction evidence="20">
        <text>K(+)(in) + ATP + H2O = K(+)(out) + ADP + phosphate + H(+)</text>
        <dbReference type="Rhea" id="RHEA:75815"/>
        <dbReference type="ChEBI" id="CHEBI:15377"/>
        <dbReference type="ChEBI" id="CHEBI:15378"/>
        <dbReference type="ChEBI" id="CHEBI:29103"/>
        <dbReference type="ChEBI" id="CHEBI:30616"/>
        <dbReference type="ChEBI" id="CHEBI:43474"/>
        <dbReference type="ChEBI" id="CHEBI:456216"/>
    </reaction>
</comment>
<dbReference type="SUPFAM" id="SSF81653">
    <property type="entry name" value="Calcium ATPase, transduction domain A"/>
    <property type="match status" value="1"/>
</dbReference>
<evidence type="ECO:0000256" key="21">
    <source>
        <dbReference type="ARBA" id="ARBA00049499"/>
    </source>
</evidence>
<evidence type="ECO:0000256" key="17">
    <source>
        <dbReference type="ARBA" id="ARBA00023201"/>
    </source>
</evidence>
<feature type="transmembrane region" description="Helical" evidence="23">
    <location>
        <begin position="860"/>
        <end position="881"/>
    </location>
</feature>
<dbReference type="Pfam" id="PF00689">
    <property type="entry name" value="Cation_ATPase_C"/>
    <property type="match status" value="1"/>
</dbReference>
<keyword evidence="16 23" id="KW-0472">Membrane</keyword>
<evidence type="ECO:0000256" key="10">
    <source>
        <dbReference type="ARBA" id="ARBA00022842"/>
    </source>
</evidence>
<keyword evidence="9" id="KW-0067">ATP-binding</keyword>
<keyword evidence="17" id="KW-0739">Sodium transport</keyword>
<comment type="subcellular location">
    <subcellularLocation>
        <location evidence="2">Cell membrane</location>
        <topology evidence="2">Multi-pass membrane protein</topology>
    </subcellularLocation>
</comment>
<gene>
    <name evidence="25" type="ORF">BU24DRAFT_457106</name>
</gene>
<dbReference type="Gene3D" id="1.20.1110.10">
    <property type="entry name" value="Calcium-transporting ATPase, transmembrane domain"/>
    <property type="match status" value="2"/>
</dbReference>
<evidence type="ECO:0000256" key="22">
    <source>
        <dbReference type="SAM" id="MobiDB-lite"/>
    </source>
</evidence>
<dbReference type="Pfam" id="PF13246">
    <property type="entry name" value="Cation_ATPase"/>
    <property type="match status" value="1"/>
</dbReference>
<evidence type="ECO:0000313" key="25">
    <source>
        <dbReference type="EMBL" id="KAF2021092.1"/>
    </source>
</evidence>
<dbReference type="SFLD" id="SFLDS00003">
    <property type="entry name" value="Haloacid_Dehalogenase"/>
    <property type="match status" value="1"/>
</dbReference>
<dbReference type="NCBIfam" id="TIGR01494">
    <property type="entry name" value="ATPase_P-type"/>
    <property type="match status" value="4"/>
</dbReference>
<dbReference type="InterPro" id="IPR008250">
    <property type="entry name" value="ATPase_P-typ_transduc_dom_A_sf"/>
</dbReference>
<comment type="similarity">
    <text evidence="18">Belongs to the cation transport ATPase (P-type) (TC 3.A.3) family. Type IID subfamily.</text>
</comment>
<dbReference type="InterPro" id="IPR023299">
    <property type="entry name" value="ATPase_P-typ_cyto_dom_N"/>
</dbReference>
<evidence type="ECO:0000256" key="19">
    <source>
        <dbReference type="ARBA" id="ARBA00035029"/>
    </source>
</evidence>
<organism evidence="25 26">
    <name type="scientific">Aaosphaeria arxii CBS 175.79</name>
    <dbReference type="NCBI Taxonomy" id="1450172"/>
    <lineage>
        <taxon>Eukaryota</taxon>
        <taxon>Fungi</taxon>
        <taxon>Dikarya</taxon>
        <taxon>Ascomycota</taxon>
        <taxon>Pezizomycotina</taxon>
        <taxon>Dothideomycetes</taxon>
        <taxon>Pleosporomycetidae</taxon>
        <taxon>Pleosporales</taxon>
        <taxon>Pleosporales incertae sedis</taxon>
        <taxon>Aaosphaeria</taxon>
    </lineage>
</organism>
<feature type="transmembrane region" description="Helical" evidence="23">
    <location>
        <begin position="910"/>
        <end position="931"/>
    </location>
</feature>
<dbReference type="RefSeq" id="XP_033389431.1">
    <property type="nucleotide sequence ID" value="XM_033531505.1"/>
</dbReference>
<dbReference type="PROSITE" id="PS00154">
    <property type="entry name" value="ATPASE_E1_E2"/>
    <property type="match status" value="1"/>
</dbReference>
<feature type="region of interest" description="Disordered" evidence="22">
    <location>
        <begin position="1"/>
        <end position="58"/>
    </location>
</feature>
<dbReference type="PANTHER" id="PTHR42861">
    <property type="entry name" value="CALCIUM-TRANSPORTING ATPASE"/>
    <property type="match status" value="1"/>
</dbReference>
<proteinExistence type="inferred from homology"/>
<accession>A0A6A5Y6B0</accession>
<comment type="cofactor">
    <cofactor evidence="1">
        <name>Mg(2+)</name>
        <dbReference type="ChEBI" id="CHEBI:18420"/>
    </cofactor>
</comment>
<evidence type="ECO:0000256" key="1">
    <source>
        <dbReference type="ARBA" id="ARBA00001946"/>
    </source>
</evidence>
<dbReference type="Pfam" id="PF00690">
    <property type="entry name" value="Cation_ATPase_N"/>
    <property type="match status" value="1"/>
</dbReference>
<dbReference type="SUPFAM" id="SSF81665">
    <property type="entry name" value="Calcium ATPase, transmembrane domain M"/>
    <property type="match status" value="1"/>
</dbReference>
<dbReference type="FunFam" id="1.20.1110.10:FF:000015">
    <property type="entry name" value="Sodium ion P-type ATPase"/>
    <property type="match status" value="1"/>
</dbReference>
<keyword evidence="13 23" id="KW-1133">Transmembrane helix</keyword>
<dbReference type="InterPro" id="IPR023298">
    <property type="entry name" value="ATPase_P-typ_TM_dom_sf"/>
</dbReference>
<evidence type="ECO:0000256" key="15">
    <source>
        <dbReference type="ARBA" id="ARBA00023065"/>
    </source>
</evidence>
<feature type="transmembrane region" description="Helical" evidence="23">
    <location>
        <begin position="350"/>
        <end position="376"/>
    </location>
</feature>
<dbReference type="GO" id="GO:0006813">
    <property type="term" value="P:potassium ion transport"/>
    <property type="evidence" value="ECO:0007669"/>
    <property type="project" value="UniProtKB-KW"/>
</dbReference>
<dbReference type="InterPro" id="IPR006414">
    <property type="entry name" value="P-type_ATPase_IID"/>
</dbReference>
<dbReference type="InterPro" id="IPR059000">
    <property type="entry name" value="ATPase_P-type_domA"/>
</dbReference>
<dbReference type="Pfam" id="PF00122">
    <property type="entry name" value="E1-E2_ATPase"/>
    <property type="match status" value="1"/>
</dbReference>
<feature type="transmembrane region" description="Helical" evidence="23">
    <location>
        <begin position="827"/>
        <end position="848"/>
    </location>
</feature>
<dbReference type="EMBL" id="ML978066">
    <property type="protein sequence ID" value="KAF2021092.1"/>
    <property type="molecule type" value="Genomic_DNA"/>
</dbReference>
<dbReference type="GO" id="GO:0005524">
    <property type="term" value="F:ATP binding"/>
    <property type="evidence" value="ECO:0007669"/>
    <property type="project" value="UniProtKB-KW"/>
</dbReference>
<feature type="compositionally biased region" description="Polar residues" evidence="22">
    <location>
        <begin position="22"/>
        <end position="40"/>
    </location>
</feature>
<dbReference type="AlphaFoldDB" id="A0A6A5Y6B0"/>
<dbReference type="OrthoDB" id="3352408at2759"/>
<comment type="catalytic activity">
    <reaction evidence="21">
        <text>Na(+)(in) + ATP + H2O = Na(+)(out) + ADP + phosphate + H(+)</text>
        <dbReference type="Rhea" id="RHEA:14633"/>
        <dbReference type="ChEBI" id="CHEBI:15377"/>
        <dbReference type="ChEBI" id="CHEBI:15378"/>
        <dbReference type="ChEBI" id="CHEBI:29101"/>
        <dbReference type="ChEBI" id="CHEBI:30616"/>
        <dbReference type="ChEBI" id="CHEBI:43474"/>
        <dbReference type="ChEBI" id="CHEBI:456216"/>
        <dbReference type="EC" id="7.2.2.3"/>
    </reaction>
    <physiologicalReaction direction="left-to-right" evidence="21">
        <dbReference type="Rhea" id="RHEA:14634"/>
    </physiologicalReaction>
</comment>
<keyword evidence="6 23" id="KW-0812">Transmembrane</keyword>
<evidence type="ECO:0000256" key="5">
    <source>
        <dbReference type="ARBA" id="ARBA00022538"/>
    </source>
</evidence>
<dbReference type="FunFam" id="3.40.50.1000:FF:000193">
    <property type="entry name" value="Plasma membrane calcium-transporting ATPase 2"/>
    <property type="match status" value="1"/>
</dbReference>
<evidence type="ECO:0000256" key="3">
    <source>
        <dbReference type="ARBA" id="ARBA00022448"/>
    </source>
</evidence>
<feature type="transmembrane region" description="Helical" evidence="23">
    <location>
        <begin position="1035"/>
        <end position="1054"/>
    </location>
</feature>
<dbReference type="InterPro" id="IPR004014">
    <property type="entry name" value="ATPase_P-typ_cation-transptr_N"/>
</dbReference>
<dbReference type="GeneID" id="54288902"/>
<dbReference type="GO" id="GO:0046872">
    <property type="term" value="F:metal ion binding"/>
    <property type="evidence" value="ECO:0007669"/>
    <property type="project" value="UniProtKB-KW"/>
</dbReference>
<keyword evidence="10" id="KW-0460">Magnesium</keyword>
<keyword evidence="3" id="KW-0813">Transport</keyword>
<keyword evidence="26" id="KW-1185">Reference proteome</keyword>
<evidence type="ECO:0000256" key="9">
    <source>
        <dbReference type="ARBA" id="ARBA00022840"/>
    </source>
</evidence>
<feature type="domain" description="Cation-transporting P-type ATPase N-terminal" evidence="24">
    <location>
        <begin position="58"/>
        <end position="132"/>
    </location>
</feature>
<dbReference type="SMART" id="SM00831">
    <property type="entry name" value="Cation_ATPase_N"/>
    <property type="match status" value="1"/>
</dbReference>
<dbReference type="Proteomes" id="UP000799778">
    <property type="component" value="Unassembled WGS sequence"/>
</dbReference>
<keyword evidence="5" id="KW-0633">Potassium transport</keyword>
<evidence type="ECO:0000256" key="2">
    <source>
        <dbReference type="ARBA" id="ARBA00004651"/>
    </source>
</evidence>
<dbReference type="PRINTS" id="PR00120">
    <property type="entry name" value="HATPASE"/>
</dbReference>
<feature type="transmembrane region" description="Helical" evidence="23">
    <location>
        <begin position="1005"/>
        <end position="1023"/>
    </location>
</feature>
<sequence>MGEENCLPTVEESTEPPICAQRNGNYNGPPTTAGQHQYHQPNPPIDPPNQGTPASLPTAHTLTPEQVARALNVDIHNGLSATEAESRLRLHGPNKVKGAEGLSLWEILLRQVSNSLTLVLVITMGLSFGINDYIEGGVITAVIVLNICVGFWQDYKAEKTIQSLKSLTAPESFVLRDGTLEKIRAVDLVPGDVVHLKVGSIVPADLRLIDAMNASTDEAFLTGESLPVDKTPAVTFDDENIPTGDRTNLAFSGSEMKSGRCTGIVVATAMETEVGKIAHMLRQKDDTLKDKSFLVKARIKFINGVKTILGLVGTPLQITLSKFALLLFGLAILLAIIVFSANKWQVGGEVLIYGICVAVAVIPESLIAVLTITIAVGAKAMARSNVIIRVSSAIEAVGGVTNICSDKTGTLTQGRMITRKAMINGVGTFSVHDTTDPYDPSSGHVALDGQRIDIEEYSPNAILTRFLRTIALCNLSTVEPTFEAPLSSNEDSSKKEAMERMNTDDERDTDASTQQSAIFTRPGTASSQNRPGPWKATGEPTEIALHVLAMRFNMGREKLLQNLNISHAAEFPFDSTVKKMTVVFKDNDAGHLDVYTKGATEFVLPVLNLSQSEKASILEAAETMAADGLRVLCIAHKTLPLGSNLEERKDVENELNYIGLVAIYDPPRLETKGAVRECQIAGITVHMLTGDHPGTARAIAHEVGILNEVTAPRGSTTAVMLAKDFDQLSDEEIDRMETLPLVVARCSPATKVKMVSALHRRKRFCVMTGDGVNDSPALKIADVGMAMGTGSDVAKDAAKMVLTDDNFASIVKAVEEGRRLFDNIQKFLMHLLISNIAQVILLLIGLAFKDNDNHSVFPLSPIEILWVNLITSSFLAIGLGLEESQTDSMFRPPHDLKVGVFTKELIVDKFIYGFFMGSLCLASFAIVAYVGPGGGDLGSGCNEDWNDTCGVVFRARATTYTTITLLLLVTAWEVKHFSRSLFNLYPDSSTPRGLSVFPTVWRNRFLFWAVTAGFSILFAIIYLPVINRQVFKHGAIGWEWGISFACVCIYIAAIESWKAVKRRFGIWSGAHRALSREDAEMRAGLSVSQIRETKHN</sequence>
<evidence type="ECO:0000256" key="11">
    <source>
        <dbReference type="ARBA" id="ARBA00022958"/>
    </source>
</evidence>
<dbReference type="SUPFAM" id="SSF56784">
    <property type="entry name" value="HAD-like"/>
    <property type="match status" value="1"/>
</dbReference>
<evidence type="ECO:0000256" key="23">
    <source>
        <dbReference type="SAM" id="Phobius"/>
    </source>
</evidence>
<evidence type="ECO:0000256" key="14">
    <source>
        <dbReference type="ARBA" id="ARBA00023053"/>
    </source>
</evidence>